<evidence type="ECO:0000313" key="2">
    <source>
        <dbReference type="Proteomes" id="UP000004535"/>
    </source>
</evidence>
<comment type="caution">
    <text evidence="1">The sequence shown here is derived from an EMBL/GenBank/DDBJ whole genome shotgun (WGS) entry which is preliminary data.</text>
</comment>
<reference evidence="1 2" key="1">
    <citation type="journal article" date="2012" name="J. Bacteriol.">
        <title>Draft Genome Sequence Determination for Cystic Fibrosis and Chronic Granulomatous Disease Burkholderia multivorans Isolates.</title>
        <authorList>
            <person name="Varga J.J."/>
            <person name="Losada L."/>
            <person name="Zelazny A.M."/>
            <person name="Brinkac L."/>
            <person name="Harkins D."/>
            <person name="Radune D."/>
            <person name="Hostetler J."/>
            <person name="Sampaio E.P."/>
            <person name="Ronning C.M."/>
            <person name="Nierman W.C."/>
            <person name="Greenberg D.E."/>
            <person name="Holland S.M."/>
            <person name="Goldberg J.B."/>
        </authorList>
    </citation>
    <scope>NUCLEOTIDE SEQUENCE [LARGE SCALE GENOMIC DNA]</scope>
    <source>
        <strain evidence="1 2">CGD2</strain>
    </source>
</reference>
<dbReference type="InterPro" id="IPR006175">
    <property type="entry name" value="YjgF/YER057c/UK114"/>
</dbReference>
<dbReference type="PANTHER" id="PTHR11803">
    <property type="entry name" value="2-IMINOBUTANOATE/2-IMINOPROPANOATE DEAMINASE RIDA"/>
    <property type="match status" value="1"/>
</dbReference>
<accession>B9BLL6</accession>
<dbReference type="AlphaFoldDB" id="B9BLL6"/>
<dbReference type="Pfam" id="PF01042">
    <property type="entry name" value="Ribonuc_L-PSP"/>
    <property type="match status" value="1"/>
</dbReference>
<name>B9BLL6_9BURK</name>
<dbReference type="SUPFAM" id="SSF55298">
    <property type="entry name" value="YjgF-like"/>
    <property type="match status" value="1"/>
</dbReference>
<dbReference type="InterPro" id="IPR035959">
    <property type="entry name" value="RutC-like_sf"/>
</dbReference>
<sequence>MTAQPIAGSDIEMKEVIDIGLPKPAQPFSWATKAAGLLFTAHGPVRSDGSVHTGGIAMQARLTFQNLKMAIEAAGSDLSCVAQVLVTLVDVDDVPTVDRVYREFFADSYPNRSTVIAKGLVVPGMRIEIVAYVALPVDRSCAR</sequence>
<dbReference type="CDD" id="cd00448">
    <property type="entry name" value="YjgF_YER057c_UK114_family"/>
    <property type="match status" value="1"/>
</dbReference>
<gene>
    <name evidence="1" type="ORF">BURMUCGD2_5974</name>
</gene>
<dbReference type="Gene3D" id="3.30.1330.40">
    <property type="entry name" value="RutC-like"/>
    <property type="match status" value="1"/>
</dbReference>
<dbReference type="EMBL" id="ACFC01000002">
    <property type="protein sequence ID" value="EEE08833.1"/>
    <property type="molecule type" value="Genomic_DNA"/>
</dbReference>
<dbReference type="GO" id="GO:0019239">
    <property type="term" value="F:deaminase activity"/>
    <property type="evidence" value="ECO:0007669"/>
    <property type="project" value="TreeGrafter"/>
</dbReference>
<organism evidence="1 2">
    <name type="scientific">Burkholderia multivorans CGD2</name>
    <dbReference type="NCBI Taxonomy" id="513052"/>
    <lineage>
        <taxon>Bacteria</taxon>
        <taxon>Pseudomonadati</taxon>
        <taxon>Pseudomonadota</taxon>
        <taxon>Betaproteobacteria</taxon>
        <taxon>Burkholderiales</taxon>
        <taxon>Burkholderiaceae</taxon>
        <taxon>Burkholderia</taxon>
        <taxon>Burkholderia cepacia complex</taxon>
    </lineage>
</organism>
<proteinExistence type="predicted"/>
<dbReference type="Proteomes" id="UP000004535">
    <property type="component" value="Unassembled WGS sequence"/>
</dbReference>
<dbReference type="PANTHER" id="PTHR11803:SF39">
    <property type="entry name" value="2-IMINOBUTANOATE_2-IMINOPROPANOATE DEAMINASE"/>
    <property type="match status" value="1"/>
</dbReference>
<evidence type="ECO:0000313" key="1">
    <source>
        <dbReference type="EMBL" id="EEE08833.1"/>
    </source>
</evidence>
<protein>
    <submittedName>
        <fullName evidence="1">Endoribonuclease L-PSP</fullName>
    </submittedName>
</protein>
<dbReference type="GO" id="GO:0005829">
    <property type="term" value="C:cytosol"/>
    <property type="evidence" value="ECO:0007669"/>
    <property type="project" value="TreeGrafter"/>
</dbReference>